<keyword evidence="4" id="KW-0472">Membrane</keyword>
<dbReference type="InterPro" id="IPR018392">
    <property type="entry name" value="LysM"/>
</dbReference>
<comment type="subcellular location">
    <subcellularLocation>
        <location evidence="7">Cell outer membrane</location>
    </subcellularLocation>
    <subcellularLocation>
        <location evidence="1">Membrane</location>
    </subcellularLocation>
</comment>
<dbReference type="GO" id="GO:0009306">
    <property type="term" value="P:protein secretion"/>
    <property type="evidence" value="ECO:0007669"/>
    <property type="project" value="InterPro"/>
</dbReference>
<dbReference type="InterPro" id="IPR004845">
    <property type="entry name" value="T2SS_GspD_CS"/>
</dbReference>
<dbReference type="PRINTS" id="PR00811">
    <property type="entry name" value="BCTERIALGSPD"/>
</dbReference>
<keyword evidence="3" id="KW-0732">Signal</keyword>
<dbReference type="Pfam" id="PF01476">
    <property type="entry name" value="LysM"/>
    <property type="match status" value="1"/>
</dbReference>
<dbReference type="PANTHER" id="PTHR30604">
    <property type="entry name" value="PROTEIN TRANSPORT PROTEIN HOFQ"/>
    <property type="match status" value="1"/>
</dbReference>
<evidence type="ECO:0000256" key="2">
    <source>
        <dbReference type="ARBA" id="ARBA00022448"/>
    </source>
</evidence>
<reference evidence="9 10" key="1">
    <citation type="submission" date="2019-03" db="EMBL/GenBank/DDBJ databases">
        <title>Subsurface microbial communities from deep shales in Ohio and West Virginia, USA.</title>
        <authorList>
            <person name="Wrighton K."/>
        </authorList>
    </citation>
    <scope>NUCLEOTIDE SEQUENCE [LARGE SCALE GENOMIC DNA]</scope>
    <source>
        <strain evidence="9 10">MSL 6dP</strain>
    </source>
</reference>
<comment type="caution">
    <text evidence="9">The sequence shown here is derived from an EMBL/GenBank/DDBJ whole genome shotgun (WGS) entry which is preliminary data.</text>
</comment>
<evidence type="ECO:0000256" key="4">
    <source>
        <dbReference type="ARBA" id="ARBA00023136"/>
    </source>
</evidence>
<dbReference type="Pfam" id="PF00263">
    <property type="entry name" value="Secretin"/>
    <property type="match status" value="1"/>
</dbReference>
<dbReference type="Pfam" id="PF03958">
    <property type="entry name" value="Secretin_N"/>
    <property type="match status" value="1"/>
</dbReference>
<evidence type="ECO:0000256" key="6">
    <source>
        <dbReference type="RuleBase" id="RU004003"/>
    </source>
</evidence>
<dbReference type="SMART" id="SM00257">
    <property type="entry name" value="LysM"/>
    <property type="match status" value="2"/>
</dbReference>
<dbReference type="InterPro" id="IPR004846">
    <property type="entry name" value="T2SS/T3SS_dom"/>
</dbReference>
<dbReference type="InterPro" id="IPR005644">
    <property type="entry name" value="NolW-like"/>
</dbReference>
<dbReference type="SMART" id="SM00965">
    <property type="entry name" value="STN"/>
    <property type="match status" value="1"/>
</dbReference>
<dbReference type="CDD" id="cd00118">
    <property type="entry name" value="LysM"/>
    <property type="match status" value="1"/>
</dbReference>
<dbReference type="SUPFAM" id="SSF54106">
    <property type="entry name" value="LysM domain"/>
    <property type="match status" value="1"/>
</dbReference>
<sequence length="505" mass="57005">MFTVFIFNSTVYSFSDIDGLNINFKDMELTEAFRTLAEMTEINIATDSAIQGKTTLYLDDVSLIEALDVLTKTNNLGYKIINNTVFIAPNTKMQEIFENKKTKIYKLKNANPERIKANIDHLISDGIIKINERTNSLIITTYESNFSAIEQAISSLDYSKKQVSLQVRFEEISHSGLEDLGVKWELDNDGVGTTRDLANDSFKIGNLNFGYQVSLGALESSGVANVLANPKITTVEGEEAYINIGDEIPIVQVTEEEDSDGNTQTSKEVEFKNIGINLKITPKITADKKVFIKLEPEITNFIDWIEVEGTKYPETRVKKVSTKVEVRSGETIAIGGLIEETEYEDIAKLPLLGDVPILGKLFQRKTTETEKRELVIFITPQIIEDGVGGFSSEKKREIIPFSYQLERDQSYLELANLFNLFIDNIREYNPKITKNNLSAGQIVEIPIPKKRYYLVQKGDTIESITKKYKIKADIIKRINKIQDLSDHLGEHIILPIDVKIEDDSS</sequence>
<dbReference type="InterPro" id="IPR011662">
    <property type="entry name" value="Secretin/TonB_short_N"/>
</dbReference>
<protein>
    <submittedName>
        <fullName evidence="9">Type IV pilus assembly protein PilQ</fullName>
    </submittedName>
</protein>
<dbReference type="STRING" id="926561.GCA_000379025_02923"/>
<keyword evidence="10" id="KW-1185">Reference proteome</keyword>
<dbReference type="InterPro" id="IPR038591">
    <property type="entry name" value="NolW-like_sf"/>
</dbReference>
<dbReference type="InterPro" id="IPR036779">
    <property type="entry name" value="LysM_dom_sf"/>
</dbReference>
<proteinExistence type="inferred from homology"/>
<dbReference type="Gene3D" id="3.30.1370.130">
    <property type="match status" value="1"/>
</dbReference>
<dbReference type="RefSeq" id="WP_134118990.1">
    <property type="nucleotide sequence ID" value="NZ_SOEG01000048.1"/>
</dbReference>
<dbReference type="PANTHER" id="PTHR30604:SF1">
    <property type="entry name" value="DNA UTILIZATION PROTEIN HOFQ"/>
    <property type="match status" value="1"/>
</dbReference>
<name>A0A4V3GWS5_9FIRM</name>
<keyword evidence="5" id="KW-0998">Cell outer membrane</keyword>
<dbReference type="PROSITE" id="PS51782">
    <property type="entry name" value="LYSM"/>
    <property type="match status" value="1"/>
</dbReference>
<evidence type="ECO:0000256" key="1">
    <source>
        <dbReference type="ARBA" id="ARBA00004370"/>
    </source>
</evidence>
<dbReference type="PROSITE" id="PS00875">
    <property type="entry name" value="T2SP_D"/>
    <property type="match status" value="1"/>
</dbReference>
<comment type="similarity">
    <text evidence="6">Belongs to the bacterial secretin family.</text>
</comment>
<evidence type="ECO:0000256" key="7">
    <source>
        <dbReference type="RuleBase" id="RU004004"/>
    </source>
</evidence>
<evidence type="ECO:0000313" key="10">
    <source>
        <dbReference type="Proteomes" id="UP000295832"/>
    </source>
</evidence>
<dbReference type="Proteomes" id="UP000295832">
    <property type="component" value="Unassembled WGS sequence"/>
</dbReference>
<keyword evidence="2 7" id="KW-0813">Transport</keyword>
<accession>A0A4V3GWS5</accession>
<dbReference type="Gene3D" id="3.10.350.10">
    <property type="entry name" value="LysM domain"/>
    <property type="match status" value="1"/>
</dbReference>
<gene>
    <name evidence="9" type="ORF">C7959_14811</name>
</gene>
<evidence type="ECO:0000256" key="3">
    <source>
        <dbReference type="ARBA" id="ARBA00022729"/>
    </source>
</evidence>
<evidence type="ECO:0000313" key="9">
    <source>
        <dbReference type="EMBL" id="TDX45199.1"/>
    </source>
</evidence>
<organism evidence="9 10">
    <name type="scientific">Orenia marismortui</name>
    <dbReference type="NCBI Taxonomy" id="46469"/>
    <lineage>
        <taxon>Bacteria</taxon>
        <taxon>Bacillati</taxon>
        <taxon>Bacillota</taxon>
        <taxon>Clostridia</taxon>
        <taxon>Halanaerobiales</taxon>
        <taxon>Halobacteroidaceae</taxon>
        <taxon>Orenia</taxon>
    </lineage>
</organism>
<evidence type="ECO:0000259" key="8">
    <source>
        <dbReference type="PROSITE" id="PS51782"/>
    </source>
</evidence>
<dbReference type="Gene3D" id="3.30.1370.120">
    <property type="match status" value="1"/>
</dbReference>
<evidence type="ECO:0000256" key="5">
    <source>
        <dbReference type="ARBA" id="ARBA00023237"/>
    </source>
</evidence>
<dbReference type="AlphaFoldDB" id="A0A4V3GWS5"/>
<dbReference type="InterPro" id="IPR051808">
    <property type="entry name" value="Type_IV_pilus_biogenesis"/>
</dbReference>
<dbReference type="GO" id="GO:0009279">
    <property type="term" value="C:cell outer membrane"/>
    <property type="evidence" value="ECO:0007669"/>
    <property type="project" value="UniProtKB-SubCell"/>
</dbReference>
<feature type="domain" description="LysM" evidence="8">
    <location>
        <begin position="451"/>
        <end position="496"/>
    </location>
</feature>
<dbReference type="InterPro" id="IPR001775">
    <property type="entry name" value="GspD/PilQ"/>
</dbReference>
<dbReference type="EMBL" id="SOEG01000048">
    <property type="protein sequence ID" value="TDX45199.1"/>
    <property type="molecule type" value="Genomic_DNA"/>
</dbReference>